<dbReference type="PANTHER" id="PTHR11106:SF27">
    <property type="entry name" value="MACRO DOMAIN-CONTAINING PROTEIN"/>
    <property type="match status" value="1"/>
</dbReference>
<dbReference type="InterPro" id="IPR002589">
    <property type="entry name" value="Macro_dom"/>
</dbReference>
<sequence length="283" mass="31755">MWFFKVVNNIQPQFHINSFQCFASILHKPSWFFGRLFGILATEYAQVFEVKERYLIMSLEDKRQQYRGGKYTELSSIPTWVEYFVKNRSRLIGQMHTDFSINLPVEKEEVDSALNDKVSLWQGDITTLEIDAIVNAANTSLLGGGGVDGAIHRAAGPSLVEECRLLKGCVTGDAKITGGYKLPAKHVIHTVGPRGEKPDLLESCYRKCLEIAVNQNLRTIAFPCISTGIYGYPADAAALVALGSVKSFLEKESSNIDRVIFCLFLPTDVRIYENLMQLFFPVE</sequence>
<protein>
    <recommendedName>
        <fullName evidence="1">Macro domain-containing protein</fullName>
    </recommendedName>
</protein>
<dbReference type="AlphaFoldDB" id="A0A9P0ME42"/>
<evidence type="ECO:0000313" key="3">
    <source>
        <dbReference type="Proteomes" id="UP001152798"/>
    </source>
</evidence>
<dbReference type="SUPFAM" id="SSF52949">
    <property type="entry name" value="Macro domain-like"/>
    <property type="match status" value="1"/>
</dbReference>
<dbReference type="EMBL" id="OV725079">
    <property type="protein sequence ID" value="CAH1396308.1"/>
    <property type="molecule type" value="Genomic_DNA"/>
</dbReference>
<name>A0A9P0ME42_NEZVI</name>
<dbReference type="GO" id="GO:0140291">
    <property type="term" value="P:peptidyl-glutamate ADP-deribosylation"/>
    <property type="evidence" value="ECO:0007669"/>
    <property type="project" value="TreeGrafter"/>
</dbReference>
<reference evidence="2" key="1">
    <citation type="submission" date="2022-01" db="EMBL/GenBank/DDBJ databases">
        <authorList>
            <person name="King R."/>
        </authorList>
    </citation>
    <scope>NUCLEOTIDE SEQUENCE</scope>
</reference>
<dbReference type="PANTHER" id="PTHR11106">
    <property type="entry name" value="GANGLIOSIDE INDUCED DIFFERENTIATION ASSOCIATED PROTEIN 2-RELATED"/>
    <property type="match status" value="1"/>
</dbReference>
<dbReference type="Pfam" id="PF01661">
    <property type="entry name" value="Macro"/>
    <property type="match status" value="1"/>
</dbReference>
<evidence type="ECO:0000259" key="1">
    <source>
        <dbReference type="PROSITE" id="PS51154"/>
    </source>
</evidence>
<dbReference type="Gene3D" id="3.40.220.10">
    <property type="entry name" value="Leucine Aminopeptidase, subunit E, domain 1"/>
    <property type="match status" value="1"/>
</dbReference>
<accession>A0A9P0ME42</accession>
<dbReference type="InterPro" id="IPR043472">
    <property type="entry name" value="Macro_dom-like"/>
</dbReference>
<dbReference type="PROSITE" id="PS51154">
    <property type="entry name" value="MACRO"/>
    <property type="match status" value="1"/>
</dbReference>
<dbReference type="GO" id="GO:0140293">
    <property type="term" value="F:ADP-ribosylglutamate hydrolase activity"/>
    <property type="evidence" value="ECO:0007669"/>
    <property type="project" value="TreeGrafter"/>
</dbReference>
<feature type="domain" description="Macro" evidence="1">
    <location>
        <begin position="105"/>
        <end position="280"/>
    </location>
</feature>
<evidence type="ECO:0000313" key="2">
    <source>
        <dbReference type="EMBL" id="CAH1396308.1"/>
    </source>
</evidence>
<dbReference type="CDD" id="cd02908">
    <property type="entry name" value="Macro_OAADPr_deacetylase"/>
    <property type="match status" value="1"/>
</dbReference>
<dbReference type="OrthoDB" id="6133115at2759"/>
<proteinExistence type="predicted"/>
<dbReference type="SMART" id="SM00506">
    <property type="entry name" value="A1pp"/>
    <property type="match status" value="1"/>
</dbReference>
<gene>
    <name evidence="2" type="ORF">NEZAVI_LOCUS6403</name>
</gene>
<keyword evidence="3" id="KW-1185">Reference proteome</keyword>
<dbReference type="GO" id="GO:0005654">
    <property type="term" value="C:nucleoplasm"/>
    <property type="evidence" value="ECO:0007669"/>
    <property type="project" value="TreeGrafter"/>
</dbReference>
<dbReference type="NCBIfam" id="NF001664">
    <property type="entry name" value="PRK00431.1-6"/>
    <property type="match status" value="1"/>
</dbReference>
<organism evidence="2 3">
    <name type="scientific">Nezara viridula</name>
    <name type="common">Southern green stink bug</name>
    <name type="synonym">Cimex viridulus</name>
    <dbReference type="NCBI Taxonomy" id="85310"/>
    <lineage>
        <taxon>Eukaryota</taxon>
        <taxon>Metazoa</taxon>
        <taxon>Ecdysozoa</taxon>
        <taxon>Arthropoda</taxon>
        <taxon>Hexapoda</taxon>
        <taxon>Insecta</taxon>
        <taxon>Pterygota</taxon>
        <taxon>Neoptera</taxon>
        <taxon>Paraneoptera</taxon>
        <taxon>Hemiptera</taxon>
        <taxon>Heteroptera</taxon>
        <taxon>Panheteroptera</taxon>
        <taxon>Pentatomomorpha</taxon>
        <taxon>Pentatomoidea</taxon>
        <taxon>Pentatomidae</taxon>
        <taxon>Pentatominae</taxon>
        <taxon>Nezara</taxon>
    </lineage>
</organism>
<dbReference type="GO" id="GO:0042278">
    <property type="term" value="P:purine nucleoside metabolic process"/>
    <property type="evidence" value="ECO:0007669"/>
    <property type="project" value="TreeGrafter"/>
</dbReference>
<dbReference type="Proteomes" id="UP001152798">
    <property type="component" value="Chromosome 3"/>
</dbReference>
<dbReference type="GO" id="GO:0006974">
    <property type="term" value="P:DNA damage response"/>
    <property type="evidence" value="ECO:0007669"/>
    <property type="project" value="TreeGrafter"/>
</dbReference>